<dbReference type="GO" id="GO:0006508">
    <property type="term" value="P:proteolysis"/>
    <property type="evidence" value="ECO:0007669"/>
    <property type="project" value="UniProtKB-UniRule"/>
</dbReference>
<evidence type="ECO:0000313" key="3">
    <source>
        <dbReference type="EMBL" id="BBO80566.1"/>
    </source>
</evidence>
<dbReference type="HAMAP" id="MF_00302">
    <property type="entry name" value="ClpS"/>
    <property type="match status" value="1"/>
</dbReference>
<proteinExistence type="inferred from homology"/>
<feature type="domain" description="Adaptor protein ClpS core" evidence="2">
    <location>
        <begin position="20"/>
        <end position="98"/>
    </location>
</feature>
<dbReference type="GO" id="GO:0008233">
    <property type="term" value="F:peptidase activity"/>
    <property type="evidence" value="ECO:0007669"/>
    <property type="project" value="UniProtKB-KW"/>
</dbReference>
<protein>
    <recommendedName>
        <fullName evidence="1">ATP-dependent Clp protease adapter protein ClpS</fullName>
    </recommendedName>
</protein>
<dbReference type="NCBIfam" id="NF000672">
    <property type="entry name" value="PRK00033.1-5"/>
    <property type="match status" value="1"/>
</dbReference>
<keyword evidence="3" id="KW-0378">Hydrolase</keyword>
<dbReference type="InterPro" id="IPR022935">
    <property type="entry name" value="ClpS"/>
</dbReference>
<dbReference type="InterPro" id="IPR003769">
    <property type="entry name" value="ClpS_core"/>
</dbReference>
<dbReference type="GO" id="GO:0030163">
    <property type="term" value="P:protein catabolic process"/>
    <property type="evidence" value="ECO:0007669"/>
    <property type="project" value="InterPro"/>
</dbReference>
<dbReference type="Pfam" id="PF02617">
    <property type="entry name" value="ClpS"/>
    <property type="match status" value="1"/>
</dbReference>
<dbReference type="PANTHER" id="PTHR33473:SF19">
    <property type="entry name" value="ATP-DEPENDENT CLP PROTEASE ADAPTER PROTEIN CLPS"/>
    <property type="match status" value="1"/>
</dbReference>
<dbReference type="RefSeq" id="WP_155321483.1">
    <property type="nucleotide sequence ID" value="NZ_AP021876.1"/>
</dbReference>
<name>A0A5K7ZHV3_9BACT</name>
<dbReference type="Proteomes" id="UP000425960">
    <property type="component" value="Chromosome"/>
</dbReference>
<dbReference type="PANTHER" id="PTHR33473">
    <property type="entry name" value="ATP-DEPENDENT CLP PROTEASE ADAPTER PROTEIN CLPS1, CHLOROPLASTIC"/>
    <property type="match status" value="1"/>
</dbReference>
<dbReference type="InterPro" id="IPR014719">
    <property type="entry name" value="Ribosomal_bL12_C/ClpS-like"/>
</dbReference>
<keyword evidence="3" id="KW-0645">Protease</keyword>
<comment type="subunit">
    <text evidence="1">Binds to the N-terminal domain of the chaperone ClpA.</text>
</comment>
<comment type="function">
    <text evidence="1">Involved in the modulation of the specificity of the ClpAP-mediated ATP-dependent protein degradation.</text>
</comment>
<dbReference type="AlphaFoldDB" id="A0A5K7ZHV3"/>
<gene>
    <name evidence="1 3" type="primary">clpS</name>
    <name evidence="3" type="ORF">DSCO28_11320</name>
</gene>
<dbReference type="FunFam" id="3.30.1390.10:FF:000002">
    <property type="entry name" value="ATP-dependent Clp protease adapter protein ClpS"/>
    <property type="match status" value="1"/>
</dbReference>
<evidence type="ECO:0000259" key="2">
    <source>
        <dbReference type="Pfam" id="PF02617"/>
    </source>
</evidence>
<dbReference type="Gene3D" id="3.30.1390.10">
    <property type="match status" value="1"/>
</dbReference>
<evidence type="ECO:0000256" key="1">
    <source>
        <dbReference type="HAMAP-Rule" id="MF_00302"/>
    </source>
</evidence>
<evidence type="ECO:0000313" key="4">
    <source>
        <dbReference type="Proteomes" id="UP000425960"/>
    </source>
</evidence>
<dbReference type="SUPFAM" id="SSF54736">
    <property type="entry name" value="ClpS-like"/>
    <property type="match status" value="1"/>
</dbReference>
<dbReference type="KEGG" id="dov:DSCO28_11320"/>
<organism evidence="3 4">
    <name type="scientific">Desulfosarcina ovata subsp. sediminis</name>
    <dbReference type="NCBI Taxonomy" id="885957"/>
    <lineage>
        <taxon>Bacteria</taxon>
        <taxon>Pseudomonadati</taxon>
        <taxon>Thermodesulfobacteriota</taxon>
        <taxon>Desulfobacteria</taxon>
        <taxon>Desulfobacterales</taxon>
        <taxon>Desulfosarcinaceae</taxon>
        <taxon>Desulfosarcina</taxon>
    </lineage>
</organism>
<reference evidence="3 4" key="1">
    <citation type="submission" date="2019-11" db="EMBL/GenBank/DDBJ databases">
        <title>Comparative genomics of hydrocarbon-degrading Desulfosarcina strains.</title>
        <authorList>
            <person name="Watanabe M."/>
            <person name="Kojima H."/>
            <person name="Fukui M."/>
        </authorList>
    </citation>
    <scope>NUCLEOTIDE SEQUENCE [LARGE SCALE GENOMIC DNA]</scope>
    <source>
        <strain evidence="3 4">28bB2T</strain>
    </source>
</reference>
<comment type="similarity">
    <text evidence="1">Belongs to the ClpS family.</text>
</comment>
<accession>A0A5K7ZHV3</accession>
<dbReference type="EMBL" id="AP021876">
    <property type="protein sequence ID" value="BBO80566.1"/>
    <property type="molecule type" value="Genomic_DNA"/>
</dbReference>
<sequence length="102" mass="11809">MARYQTEEQISSKTRDETREPPLYRVLLHNDDYTTMEFVVEILMYVFNKSPEAATAIMMNVHRRGVGVCGVFSYEIAETKVDTVHNLARESGFPLRCSMEQE</sequence>